<protein>
    <submittedName>
        <fullName evidence="1">Uncharacterized protein</fullName>
    </submittedName>
</protein>
<proteinExistence type="predicted"/>
<gene>
    <name evidence="1" type="ORF">QFC22_002326</name>
</gene>
<accession>A0ACC2XF99</accession>
<comment type="caution">
    <text evidence="1">The sequence shown here is derived from an EMBL/GenBank/DDBJ whole genome shotgun (WGS) entry which is preliminary data.</text>
</comment>
<reference evidence="1" key="1">
    <citation type="submission" date="2023-04" db="EMBL/GenBank/DDBJ databases">
        <title>Draft Genome sequencing of Naganishia species isolated from polar environments using Oxford Nanopore Technology.</title>
        <authorList>
            <person name="Leo P."/>
            <person name="Venkateswaran K."/>
        </authorList>
    </citation>
    <scope>NUCLEOTIDE SEQUENCE</scope>
    <source>
        <strain evidence="1">MNA-CCFEE 5425</strain>
    </source>
</reference>
<sequence>MTDLSGRTVAQLKEELQSKGADVKGLKLKKDYIDKLQQVLDAEAAGTHKGEETGEQENKPSENPMNSVEDADASKDQEGKHVSSNDHPLPIQDPEATTQPVDTAADTTESNEVDEAKEDPTTAISKAEKDEQILGDADGDLAEKMEVAEEAGKQERMEEQGSIQQPQTKTEQLAAAEIKEEGQVAVEAAEAPALPIEAPATSDTVTSDQKPEQAAESKDETHERDGADKRKRSDDQDEGRDGKRNRLSPAPEPTNTSIDVAMEVNPAKPASNEPTPSKPPTHPLPETLSHVRYHATRALYISNLKRPLLIPDLKAWLLEQSASDEVKEEDVLDEEAGLAGGVWLDGVKSHCYCIGQVFPIDHGAPLTVEFVPEGLVESLVSQEKSAWENGRNKLVLEIKSVTDNEWTKGTGNEGGDLSFELVRPKTKDGVRSGGGLGNLRPPPVPRPIELRGMAPAGPAFARPTPNIRPPPADAGWGARSNRPDDAGGLQRTRTQPVLNYRESPKYAKAEPTIERGGGRWERNMGGWGNQQRNTGQGNPNNNRDNGWGRPATKGGW</sequence>
<name>A0ACC2XF99_9TREE</name>
<dbReference type="Proteomes" id="UP001243375">
    <property type="component" value="Unassembled WGS sequence"/>
</dbReference>
<organism evidence="1 2">
    <name type="scientific">Naganishia vaughanmartiniae</name>
    <dbReference type="NCBI Taxonomy" id="1424756"/>
    <lineage>
        <taxon>Eukaryota</taxon>
        <taxon>Fungi</taxon>
        <taxon>Dikarya</taxon>
        <taxon>Basidiomycota</taxon>
        <taxon>Agaricomycotina</taxon>
        <taxon>Tremellomycetes</taxon>
        <taxon>Filobasidiales</taxon>
        <taxon>Filobasidiaceae</taxon>
        <taxon>Naganishia</taxon>
    </lineage>
</organism>
<evidence type="ECO:0000313" key="2">
    <source>
        <dbReference type="Proteomes" id="UP001243375"/>
    </source>
</evidence>
<keyword evidence="2" id="KW-1185">Reference proteome</keyword>
<evidence type="ECO:0000313" key="1">
    <source>
        <dbReference type="EMBL" id="KAJ9121706.1"/>
    </source>
</evidence>
<dbReference type="EMBL" id="JASBWU010000005">
    <property type="protein sequence ID" value="KAJ9121706.1"/>
    <property type="molecule type" value="Genomic_DNA"/>
</dbReference>